<keyword evidence="2" id="KW-1185">Reference proteome</keyword>
<dbReference type="Proteomes" id="UP000251314">
    <property type="component" value="Unassembled WGS sequence"/>
</dbReference>
<dbReference type="EMBL" id="MJFZ01000282">
    <property type="protein sequence ID" value="RAW32330.1"/>
    <property type="molecule type" value="Genomic_DNA"/>
</dbReference>
<accession>A0A329S723</accession>
<evidence type="ECO:0008006" key="3">
    <source>
        <dbReference type="Google" id="ProtNLM"/>
    </source>
</evidence>
<dbReference type="AlphaFoldDB" id="A0A329S723"/>
<reference evidence="1 2" key="1">
    <citation type="submission" date="2018-01" db="EMBL/GenBank/DDBJ databases">
        <title>Draft genome of the strawberry crown rot pathogen Phytophthora cactorum.</title>
        <authorList>
            <person name="Armitage A.D."/>
            <person name="Lysoe E."/>
            <person name="Nellist C.F."/>
            <person name="Harrison R.J."/>
            <person name="Brurberg M.B."/>
        </authorList>
    </citation>
    <scope>NUCLEOTIDE SEQUENCE [LARGE SCALE GENOMIC DNA]</scope>
    <source>
        <strain evidence="1 2">10300</strain>
    </source>
</reference>
<dbReference type="PANTHER" id="PTHR33889:SF1">
    <property type="entry name" value="OS03G0834800 PROTEIN"/>
    <property type="match status" value="1"/>
</dbReference>
<protein>
    <recommendedName>
        <fullName evidence="3">Transposase Tc1-like domain-containing protein</fullName>
    </recommendedName>
</protein>
<evidence type="ECO:0000313" key="2">
    <source>
        <dbReference type="Proteomes" id="UP000251314"/>
    </source>
</evidence>
<sequence>MAILLYLTGKVVNGVLPHGAKASASHAFSYHRDTVAAVWSKRATPEVLFARSCRRSNGLRYPDIADRLEKVPLPLRQTQRSLSQDIGVPRTTIKRYLKAGYLRRQFSSVKPRLTHKKRRLEFALQHSEHEGSVASWKLMTGGVL</sequence>
<evidence type="ECO:0000313" key="1">
    <source>
        <dbReference type="EMBL" id="RAW32330.1"/>
    </source>
</evidence>
<proteinExistence type="predicted"/>
<dbReference type="PANTHER" id="PTHR33889">
    <property type="entry name" value="OS04G0681850 PROTEIN"/>
    <property type="match status" value="1"/>
</dbReference>
<gene>
    <name evidence="1" type="ORF">PC110_g11328</name>
</gene>
<name>A0A329S723_9STRA</name>
<comment type="caution">
    <text evidence="1">The sequence shown here is derived from an EMBL/GenBank/DDBJ whole genome shotgun (WGS) entry which is preliminary data.</text>
</comment>
<dbReference type="VEuPathDB" id="FungiDB:PC110_g11328"/>
<organism evidence="1 2">
    <name type="scientific">Phytophthora cactorum</name>
    <dbReference type="NCBI Taxonomy" id="29920"/>
    <lineage>
        <taxon>Eukaryota</taxon>
        <taxon>Sar</taxon>
        <taxon>Stramenopiles</taxon>
        <taxon>Oomycota</taxon>
        <taxon>Peronosporomycetes</taxon>
        <taxon>Peronosporales</taxon>
        <taxon>Peronosporaceae</taxon>
        <taxon>Phytophthora</taxon>
    </lineage>
</organism>
<dbReference type="OrthoDB" id="120446at2759"/>